<dbReference type="PROSITE" id="PS50931">
    <property type="entry name" value="HTH_LYSR"/>
    <property type="match status" value="1"/>
</dbReference>
<evidence type="ECO:0000313" key="6">
    <source>
        <dbReference type="EMBL" id="KYG68713.1"/>
    </source>
</evidence>
<dbReference type="Gene3D" id="1.10.10.10">
    <property type="entry name" value="Winged helix-like DNA-binding domain superfamily/Winged helix DNA-binding domain"/>
    <property type="match status" value="1"/>
</dbReference>
<dbReference type="Pfam" id="PF03466">
    <property type="entry name" value="LysR_substrate"/>
    <property type="match status" value="1"/>
</dbReference>
<dbReference type="OrthoDB" id="5291518at2"/>
<evidence type="ECO:0000256" key="4">
    <source>
        <dbReference type="ARBA" id="ARBA00023163"/>
    </source>
</evidence>
<dbReference type="InterPro" id="IPR058163">
    <property type="entry name" value="LysR-type_TF_proteobact-type"/>
</dbReference>
<dbReference type="CDD" id="cd08422">
    <property type="entry name" value="PBP2_CrgA_like"/>
    <property type="match status" value="1"/>
</dbReference>
<dbReference type="GO" id="GO:0043565">
    <property type="term" value="F:sequence-specific DNA binding"/>
    <property type="evidence" value="ECO:0007669"/>
    <property type="project" value="TreeGrafter"/>
</dbReference>
<sequence length="295" mass="32745">MNLDGIDVFVKVVQAGSFTAAAKLLNMPTTTVSGKVAHLERRLGVTLLQRTTRKLNLTQAGSKFFSRCVKALEEVEAGESELTAIKAEPQGLLKITTVADLGHSLMPDLIRGYLKKYPQMQVELILTTRVVDLIGEGIDLAIRTGSLEDSTLIAKKFYNDELGLWASPAYLKKNGIPKAVKDLKKHQFIKFSSSPRLFKAMSDKDSEKLVMPSRIFVDDMETMKAFVLGGDGIGTLPGTLADKEEKAGKIVRVLPGWRWGAANFYFVYPPQRFVSLKVQTFIEHALQTRAERKDL</sequence>
<dbReference type="PANTHER" id="PTHR30537">
    <property type="entry name" value="HTH-TYPE TRANSCRIPTIONAL REGULATOR"/>
    <property type="match status" value="1"/>
</dbReference>
<evidence type="ECO:0000259" key="5">
    <source>
        <dbReference type="PROSITE" id="PS50931"/>
    </source>
</evidence>
<dbReference type="Pfam" id="PF00126">
    <property type="entry name" value="HTH_1"/>
    <property type="match status" value="1"/>
</dbReference>
<evidence type="ECO:0000256" key="2">
    <source>
        <dbReference type="ARBA" id="ARBA00023015"/>
    </source>
</evidence>
<evidence type="ECO:0000256" key="3">
    <source>
        <dbReference type="ARBA" id="ARBA00023125"/>
    </source>
</evidence>
<dbReference type="RefSeq" id="WP_063205407.1">
    <property type="nucleotide sequence ID" value="NZ_LUKD01000001.1"/>
</dbReference>
<accession>A0A161PQ63</accession>
<organism evidence="6 7">
    <name type="scientific">Bdellovibrio bacteriovorus</name>
    <dbReference type="NCBI Taxonomy" id="959"/>
    <lineage>
        <taxon>Bacteria</taxon>
        <taxon>Pseudomonadati</taxon>
        <taxon>Bdellovibrionota</taxon>
        <taxon>Bdellovibrionia</taxon>
        <taxon>Bdellovibrionales</taxon>
        <taxon>Pseudobdellovibrionaceae</taxon>
        <taxon>Bdellovibrio</taxon>
    </lineage>
</organism>
<dbReference type="FunFam" id="1.10.10.10:FF:000001">
    <property type="entry name" value="LysR family transcriptional regulator"/>
    <property type="match status" value="1"/>
</dbReference>
<keyword evidence="3" id="KW-0238">DNA-binding</keyword>
<dbReference type="Proteomes" id="UP000075799">
    <property type="component" value="Unassembled WGS sequence"/>
</dbReference>
<name>A0A161PQ63_BDEBC</name>
<reference evidence="6 7" key="1">
    <citation type="submission" date="2016-03" db="EMBL/GenBank/DDBJ databases">
        <authorList>
            <person name="Ploux O."/>
        </authorList>
    </citation>
    <scope>NUCLEOTIDE SEQUENCE [LARGE SCALE GENOMIC DNA]</scope>
    <source>
        <strain evidence="6 7">EC13</strain>
    </source>
</reference>
<gene>
    <name evidence="6" type="ORF">AZI87_05645</name>
</gene>
<dbReference type="SUPFAM" id="SSF46785">
    <property type="entry name" value="Winged helix' DNA-binding domain"/>
    <property type="match status" value="1"/>
</dbReference>
<comment type="caution">
    <text evidence="6">The sequence shown here is derived from an EMBL/GenBank/DDBJ whole genome shotgun (WGS) entry which is preliminary data.</text>
</comment>
<dbReference type="PANTHER" id="PTHR30537:SF5">
    <property type="entry name" value="HTH-TYPE TRANSCRIPTIONAL ACTIVATOR TTDR-RELATED"/>
    <property type="match status" value="1"/>
</dbReference>
<dbReference type="InterPro" id="IPR036388">
    <property type="entry name" value="WH-like_DNA-bd_sf"/>
</dbReference>
<keyword evidence="2" id="KW-0805">Transcription regulation</keyword>
<dbReference type="GO" id="GO:0003700">
    <property type="term" value="F:DNA-binding transcription factor activity"/>
    <property type="evidence" value="ECO:0007669"/>
    <property type="project" value="InterPro"/>
</dbReference>
<evidence type="ECO:0000256" key="1">
    <source>
        <dbReference type="ARBA" id="ARBA00009437"/>
    </source>
</evidence>
<keyword evidence="4" id="KW-0804">Transcription</keyword>
<protein>
    <recommendedName>
        <fullName evidence="5">HTH lysR-type domain-containing protein</fullName>
    </recommendedName>
</protein>
<dbReference type="InterPro" id="IPR036390">
    <property type="entry name" value="WH_DNA-bd_sf"/>
</dbReference>
<dbReference type="EMBL" id="LUKD01000001">
    <property type="protein sequence ID" value="KYG68713.1"/>
    <property type="molecule type" value="Genomic_DNA"/>
</dbReference>
<comment type="similarity">
    <text evidence="1">Belongs to the LysR transcriptional regulatory family.</text>
</comment>
<dbReference type="InterPro" id="IPR005119">
    <property type="entry name" value="LysR_subst-bd"/>
</dbReference>
<dbReference type="AlphaFoldDB" id="A0A161PQ63"/>
<dbReference type="GO" id="GO:0006351">
    <property type="term" value="P:DNA-templated transcription"/>
    <property type="evidence" value="ECO:0007669"/>
    <property type="project" value="TreeGrafter"/>
</dbReference>
<feature type="domain" description="HTH lysR-type" evidence="5">
    <location>
        <begin position="1"/>
        <end position="58"/>
    </location>
</feature>
<proteinExistence type="inferred from homology"/>
<evidence type="ECO:0000313" key="7">
    <source>
        <dbReference type="Proteomes" id="UP000075799"/>
    </source>
</evidence>
<dbReference type="Gene3D" id="3.40.190.290">
    <property type="match status" value="1"/>
</dbReference>
<dbReference type="SUPFAM" id="SSF53850">
    <property type="entry name" value="Periplasmic binding protein-like II"/>
    <property type="match status" value="1"/>
</dbReference>
<dbReference type="InterPro" id="IPR000847">
    <property type="entry name" value="LysR_HTH_N"/>
</dbReference>